<sequence length="169" mass="19212">LIKSIDAAHTHIPVKQKLHISRQQLYNIKSQLNLNNPTDLLFWAVILSAFYSLAQLGELLPNNKSDAHKVLTTKVLKFDKVGNSTFATIQLAKTKNHKTANRVTKQWFIAKLKQMIPHEDVAGHSFQAGGTTELVMRGVQLVLIQKIGRWNSESFYRYIRSHQPQSQPS</sequence>
<dbReference type="AlphaFoldDB" id="A0A9N9NPM4"/>
<evidence type="ECO:0000256" key="1">
    <source>
        <dbReference type="ARBA" id="ARBA00023172"/>
    </source>
</evidence>
<dbReference type="GO" id="GO:0006310">
    <property type="term" value="P:DNA recombination"/>
    <property type="evidence" value="ECO:0007669"/>
    <property type="project" value="UniProtKB-KW"/>
</dbReference>
<dbReference type="OrthoDB" id="5598396at2759"/>
<dbReference type="InterPro" id="IPR052925">
    <property type="entry name" value="Phage_Integrase-like_Recomb"/>
</dbReference>
<dbReference type="SUPFAM" id="SSF56349">
    <property type="entry name" value="DNA breaking-rejoining enzymes"/>
    <property type="match status" value="1"/>
</dbReference>
<accession>A0A9N9NPM4</accession>
<feature type="non-terminal residue" evidence="2">
    <location>
        <position position="169"/>
    </location>
</feature>
<reference evidence="2" key="1">
    <citation type="submission" date="2021-06" db="EMBL/GenBank/DDBJ databases">
        <authorList>
            <person name="Kallberg Y."/>
            <person name="Tangrot J."/>
            <person name="Rosling A."/>
        </authorList>
    </citation>
    <scope>NUCLEOTIDE SEQUENCE</scope>
    <source>
        <strain evidence="2">FL130A</strain>
    </source>
</reference>
<proteinExistence type="predicted"/>
<comment type="caution">
    <text evidence="2">The sequence shown here is derived from an EMBL/GenBank/DDBJ whole genome shotgun (WGS) entry which is preliminary data.</text>
</comment>
<keyword evidence="3" id="KW-1185">Reference proteome</keyword>
<dbReference type="PANTHER" id="PTHR34605">
    <property type="entry name" value="PHAGE_INTEGRASE DOMAIN-CONTAINING PROTEIN"/>
    <property type="match status" value="1"/>
</dbReference>
<dbReference type="GO" id="GO:0015074">
    <property type="term" value="P:DNA integration"/>
    <property type="evidence" value="ECO:0007669"/>
    <property type="project" value="InterPro"/>
</dbReference>
<name>A0A9N9NPM4_9GLOM</name>
<organism evidence="2 3">
    <name type="scientific">Ambispora leptoticha</name>
    <dbReference type="NCBI Taxonomy" id="144679"/>
    <lineage>
        <taxon>Eukaryota</taxon>
        <taxon>Fungi</taxon>
        <taxon>Fungi incertae sedis</taxon>
        <taxon>Mucoromycota</taxon>
        <taxon>Glomeromycotina</taxon>
        <taxon>Glomeromycetes</taxon>
        <taxon>Archaeosporales</taxon>
        <taxon>Ambisporaceae</taxon>
        <taxon>Ambispora</taxon>
    </lineage>
</organism>
<evidence type="ECO:0000313" key="2">
    <source>
        <dbReference type="EMBL" id="CAG8752057.1"/>
    </source>
</evidence>
<dbReference type="Proteomes" id="UP000789508">
    <property type="component" value="Unassembled WGS sequence"/>
</dbReference>
<gene>
    <name evidence="2" type="ORF">ALEPTO_LOCUS13345</name>
</gene>
<dbReference type="EMBL" id="CAJVPS010041312">
    <property type="protein sequence ID" value="CAG8752057.1"/>
    <property type="molecule type" value="Genomic_DNA"/>
</dbReference>
<dbReference type="InterPro" id="IPR011010">
    <property type="entry name" value="DNA_brk_join_enz"/>
</dbReference>
<dbReference type="GO" id="GO:0003677">
    <property type="term" value="F:DNA binding"/>
    <property type="evidence" value="ECO:0007669"/>
    <property type="project" value="InterPro"/>
</dbReference>
<dbReference type="InterPro" id="IPR013762">
    <property type="entry name" value="Integrase-like_cat_sf"/>
</dbReference>
<dbReference type="PANTHER" id="PTHR34605:SF3">
    <property type="entry name" value="P CELL-TYPE AGGLUTINATION PROTEIN MAP4-LIKE-RELATED"/>
    <property type="match status" value="1"/>
</dbReference>
<keyword evidence="1" id="KW-0233">DNA recombination</keyword>
<evidence type="ECO:0000313" key="3">
    <source>
        <dbReference type="Proteomes" id="UP000789508"/>
    </source>
</evidence>
<protein>
    <submittedName>
        <fullName evidence="2">13130_t:CDS:1</fullName>
    </submittedName>
</protein>
<dbReference type="Gene3D" id="1.10.443.10">
    <property type="entry name" value="Intergrase catalytic core"/>
    <property type="match status" value="1"/>
</dbReference>